<dbReference type="RefSeq" id="WP_312885461.1">
    <property type="nucleotide sequence ID" value="NZ_JACHJT010000001.1"/>
</dbReference>
<evidence type="ECO:0000256" key="1">
    <source>
        <dbReference type="SAM" id="MobiDB-lite"/>
    </source>
</evidence>
<proteinExistence type="predicted"/>
<accession>A0A7W7RL81</accession>
<comment type="caution">
    <text evidence="2">The sequence shown here is derived from an EMBL/GenBank/DDBJ whole genome shotgun (WGS) entry which is preliminary data.</text>
</comment>
<name>A0A7W7RL81_9ACTN</name>
<feature type="region of interest" description="Disordered" evidence="1">
    <location>
        <begin position="1"/>
        <end position="23"/>
    </location>
</feature>
<dbReference type="AlphaFoldDB" id="A0A7W7RL81"/>
<keyword evidence="3" id="KW-1185">Reference proteome</keyword>
<sequence>MRDAVMVEPKYARPHPESPAAPRVADHPLAALATALEPYGVRYRFIEDEVPYLRVGNPDSQYAVEDIRCEPRARGHAFLSSYGVTMGTSKDIDHAAERVAWLVGATAF</sequence>
<dbReference type="EMBL" id="JACHJT010000001">
    <property type="protein sequence ID" value="MBB4933847.1"/>
    <property type="molecule type" value="Genomic_DNA"/>
</dbReference>
<evidence type="ECO:0000313" key="2">
    <source>
        <dbReference type="EMBL" id="MBB4933847.1"/>
    </source>
</evidence>
<dbReference type="Proteomes" id="UP000523007">
    <property type="component" value="Unassembled WGS sequence"/>
</dbReference>
<reference evidence="2 3" key="1">
    <citation type="submission" date="2020-08" db="EMBL/GenBank/DDBJ databases">
        <title>Sequencing the genomes of 1000 actinobacteria strains.</title>
        <authorList>
            <person name="Klenk H.-P."/>
        </authorList>
    </citation>
    <scope>NUCLEOTIDE SEQUENCE [LARGE SCALE GENOMIC DNA]</scope>
    <source>
        <strain evidence="2 3">DSM 102030</strain>
    </source>
</reference>
<feature type="compositionally biased region" description="Basic and acidic residues" evidence="1">
    <location>
        <begin position="1"/>
        <end position="16"/>
    </location>
</feature>
<gene>
    <name evidence="2" type="ORF">F4561_004667</name>
</gene>
<protein>
    <submittedName>
        <fullName evidence="2">Uncharacterized protein</fullName>
    </submittedName>
</protein>
<evidence type="ECO:0000313" key="3">
    <source>
        <dbReference type="Proteomes" id="UP000523007"/>
    </source>
</evidence>
<organism evidence="2 3">
    <name type="scientific">Lipingzhangella halophila</name>
    <dbReference type="NCBI Taxonomy" id="1783352"/>
    <lineage>
        <taxon>Bacteria</taxon>
        <taxon>Bacillati</taxon>
        <taxon>Actinomycetota</taxon>
        <taxon>Actinomycetes</taxon>
        <taxon>Streptosporangiales</taxon>
        <taxon>Nocardiopsidaceae</taxon>
        <taxon>Lipingzhangella</taxon>
    </lineage>
</organism>